<evidence type="ECO:0000256" key="3">
    <source>
        <dbReference type="ARBA" id="ARBA00004609"/>
    </source>
</evidence>
<evidence type="ECO:0000256" key="21">
    <source>
        <dbReference type="ARBA" id="ARBA00023288"/>
    </source>
</evidence>
<dbReference type="Pfam" id="PF11838">
    <property type="entry name" value="ERAP1_C"/>
    <property type="match status" value="1"/>
</dbReference>
<dbReference type="GO" id="GO:0004230">
    <property type="term" value="F:glutamyl aminopeptidase activity"/>
    <property type="evidence" value="ECO:0007669"/>
    <property type="project" value="UniProtKB-EC"/>
</dbReference>
<feature type="transmembrane region" description="Helical" evidence="26">
    <location>
        <begin position="40"/>
        <end position="65"/>
    </location>
</feature>
<keyword evidence="17 26" id="KW-0482">Metalloprotease</keyword>
<dbReference type="AlphaFoldDB" id="A0AAV2P9V0"/>
<feature type="domain" description="Aminopeptidase N-like N-terminal" evidence="30">
    <location>
        <begin position="98"/>
        <end position="291"/>
    </location>
</feature>
<feature type="binding site" evidence="23">
    <location>
        <begin position="367"/>
        <end position="371"/>
    </location>
    <ligand>
        <name>substrate</name>
    </ligand>
</feature>
<keyword evidence="6 26" id="KW-0031">Aminopeptidase</keyword>
<evidence type="ECO:0000256" key="15">
    <source>
        <dbReference type="ARBA" id="ARBA00022968"/>
    </source>
</evidence>
<dbReference type="GO" id="GO:0006508">
    <property type="term" value="P:proteolysis"/>
    <property type="evidence" value="ECO:0007669"/>
    <property type="project" value="UniProtKB-KW"/>
</dbReference>
<comment type="catalytic activity">
    <reaction evidence="1">
        <text>Release of N-terminal glutamate (and to a lesser extent aspartate) from a peptide.</text>
        <dbReference type="EC" id="3.4.11.7"/>
    </reaction>
</comment>
<keyword evidence="14" id="KW-0106">Calcium</keyword>
<dbReference type="FunFam" id="1.10.390.10:FF:000006">
    <property type="entry name" value="Puromycin-sensitive aminopeptidase"/>
    <property type="match status" value="1"/>
</dbReference>
<dbReference type="EMBL" id="OZ034832">
    <property type="protein sequence ID" value="CAL1689312.1"/>
    <property type="molecule type" value="Genomic_DNA"/>
</dbReference>
<evidence type="ECO:0000256" key="14">
    <source>
        <dbReference type="ARBA" id="ARBA00022837"/>
    </source>
</evidence>
<dbReference type="Pfam" id="PF17900">
    <property type="entry name" value="Peptidase_M1_N"/>
    <property type="match status" value="1"/>
</dbReference>
<keyword evidence="21" id="KW-0449">Lipoprotein</keyword>
<dbReference type="InterPro" id="IPR042097">
    <property type="entry name" value="Aminopeptidase_N-like_N_sf"/>
</dbReference>
<evidence type="ECO:0000256" key="8">
    <source>
        <dbReference type="ARBA" id="ARBA00022622"/>
    </source>
</evidence>
<evidence type="ECO:0000256" key="10">
    <source>
        <dbReference type="ARBA" id="ARBA00022692"/>
    </source>
</evidence>
<dbReference type="FunFam" id="1.25.50.20:FF:000001">
    <property type="entry name" value="Aminopeptidase"/>
    <property type="match status" value="1"/>
</dbReference>
<evidence type="ECO:0000256" key="6">
    <source>
        <dbReference type="ARBA" id="ARBA00022438"/>
    </source>
</evidence>
<keyword evidence="32" id="KW-1185">Reference proteome</keyword>
<name>A0AAV2P9V0_9HYME</name>
<evidence type="ECO:0000256" key="13">
    <source>
        <dbReference type="ARBA" id="ARBA00022833"/>
    </source>
</evidence>
<feature type="domain" description="Peptidase M1 membrane alanine aminopeptidase" evidence="28">
    <location>
        <begin position="331"/>
        <end position="550"/>
    </location>
</feature>
<feature type="binding site" evidence="24">
    <location>
        <position position="403"/>
    </location>
    <ligand>
        <name>Zn(2+)</name>
        <dbReference type="ChEBI" id="CHEBI:29105"/>
        <note>catalytic</note>
    </ligand>
</feature>
<keyword evidence="10 26" id="KW-0812">Transmembrane</keyword>
<dbReference type="Gene3D" id="2.60.40.1730">
    <property type="entry name" value="tricorn interacting facor f3 domain"/>
    <property type="match status" value="1"/>
</dbReference>
<evidence type="ECO:0000256" key="17">
    <source>
        <dbReference type="ARBA" id="ARBA00023049"/>
    </source>
</evidence>
<accession>A0AAV2P9V0</accession>
<evidence type="ECO:0000259" key="30">
    <source>
        <dbReference type="Pfam" id="PF17900"/>
    </source>
</evidence>
<evidence type="ECO:0000256" key="24">
    <source>
        <dbReference type="PIRSR" id="PIRSR634016-3"/>
    </source>
</evidence>
<dbReference type="InterPro" id="IPR027268">
    <property type="entry name" value="Peptidase_M4/M1_CTD_sf"/>
</dbReference>
<evidence type="ECO:0000256" key="12">
    <source>
        <dbReference type="ARBA" id="ARBA00022801"/>
    </source>
</evidence>
<dbReference type="FunFam" id="2.60.40.1910:FF:000003">
    <property type="entry name" value="Aminopeptidase"/>
    <property type="match status" value="1"/>
</dbReference>
<dbReference type="InterPro" id="IPR034016">
    <property type="entry name" value="M1_APN-typ"/>
</dbReference>
<feature type="domain" description="ERAP1-like C-terminal" evidence="29">
    <location>
        <begin position="630"/>
        <end position="959"/>
    </location>
</feature>
<keyword evidence="12 26" id="KW-0378">Hydrolase</keyword>
<keyword evidence="18 26" id="KW-0472">Membrane</keyword>
<protein>
    <recommendedName>
        <fullName evidence="26">Aminopeptidase</fullName>
        <ecNumber evidence="26">3.4.11.-</ecNumber>
    </recommendedName>
</protein>
<organism evidence="31 32">
    <name type="scientific">Lasius platythorax</name>
    <dbReference type="NCBI Taxonomy" id="488582"/>
    <lineage>
        <taxon>Eukaryota</taxon>
        <taxon>Metazoa</taxon>
        <taxon>Ecdysozoa</taxon>
        <taxon>Arthropoda</taxon>
        <taxon>Hexapoda</taxon>
        <taxon>Insecta</taxon>
        <taxon>Pterygota</taxon>
        <taxon>Neoptera</taxon>
        <taxon>Endopterygota</taxon>
        <taxon>Hymenoptera</taxon>
        <taxon>Apocrita</taxon>
        <taxon>Aculeata</taxon>
        <taxon>Formicoidea</taxon>
        <taxon>Formicidae</taxon>
        <taxon>Formicinae</taxon>
        <taxon>Lasius</taxon>
        <taxon>Lasius</taxon>
    </lineage>
</organism>
<feature type="binding site" evidence="23">
    <location>
        <position position="224"/>
    </location>
    <ligand>
        <name>substrate</name>
    </ligand>
</feature>
<evidence type="ECO:0000256" key="27">
    <source>
        <dbReference type="SAM" id="MobiDB-lite"/>
    </source>
</evidence>
<feature type="site" description="Transition state stabilizer" evidence="25">
    <location>
        <position position="489"/>
    </location>
</feature>
<dbReference type="Proteomes" id="UP001497644">
    <property type="component" value="Chromosome 9"/>
</dbReference>
<dbReference type="PANTHER" id="PTHR11533:SF276">
    <property type="entry name" value="GLUTAMYL AMINOPEPTIDASE"/>
    <property type="match status" value="1"/>
</dbReference>
<keyword evidence="9 26" id="KW-0645">Protease</keyword>
<evidence type="ECO:0000256" key="4">
    <source>
        <dbReference type="ARBA" id="ARBA00010136"/>
    </source>
</evidence>
<evidence type="ECO:0000256" key="20">
    <source>
        <dbReference type="ARBA" id="ARBA00023180"/>
    </source>
</evidence>
<evidence type="ECO:0000256" key="2">
    <source>
        <dbReference type="ARBA" id="ARBA00004401"/>
    </source>
</evidence>
<keyword evidence="11 24" id="KW-0479">Metal-binding</keyword>
<keyword evidence="15" id="KW-0735">Signal-anchor</keyword>
<dbReference type="Gene3D" id="2.60.40.1910">
    <property type="match status" value="1"/>
</dbReference>
<dbReference type="Gene3D" id="1.10.390.10">
    <property type="entry name" value="Neutral Protease Domain 2"/>
    <property type="match status" value="1"/>
</dbReference>
<dbReference type="Gene3D" id="1.25.50.20">
    <property type="match status" value="1"/>
</dbReference>
<dbReference type="PRINTS" id="PR00756">
    <property type="entry name" value="ALADIPTASE"/>
</dbReference>
<dbReference type="GO" id="GO:0042277">
    <property type="term" value="F:peptide binding"/>
    <property type="evidence" value="ECO:0007669"/>
    <property type="project" value="TreeGrafter"/>
</dbReference>
<keyword evidence="8" id="KW-0336">GPI-anchor</keyword>
<comment type="subcellular location">
    <subcellularLocation>
        <location evidence="3">Cell membrane</location>
        <topology evidence="3">Lipid-anchor</topology>
        <topology evidence="3">GPI-anchor</topology>
    </subcellularLocation>
    <subcellularLocation>
        <location evidence="2">Cell membrane</location>
        <topology evidence="2">Single-pass type II membrane protein</topology>
    </subcellularLocation>
</comment>
<dbReference type="GO" id="GO:0098552">
    <property type="term" value="C:side of membrane"/>
    <property type="evidence" value="ECO:0007669"/>
    <property type="project" value="UniProtKB-KW"/>
</dbReference>
<dbReference type="InterPro" id="IPR045357">
    <property type="entry name" value="Aminopeptidase_N-like_N"/>
</dbReference>
<comment type="similarity">
    <text evidence="4 26">Belongs to the peptidase M1 family.</text>
</comment>
<feature type="binding site" evidence="23">
    <location>
        <position position="913"/>
    </location>
    <ligand>
        <name>substrate</name>
    </ligand>
</feature>
<evidence type="ECO:0000256" key="1">
    <source>
        <dbReference type="ARBA" id="ARBA00001703"/>
    </source>
</evidence>
<dbReference type="CDD" id="cd09601">
    <property type="entry name" value="M1_APN-Q_like"/>
    <property type="match status" value="1"/>
</dbReference>
<keyword evidence="19" id="KW-1015">Disulfide bond</keyword>
<dbReference type="FunFam" id="2.60.40.1730:FF:000012">
    <property type="entry name" value="Aminopeptidase N"/>
    <property type="match status" value="1"/>
</dbReference>
<evidence type="ECO:0000259" key="28">
    <source>
        <dbReference type="Pfam" id="PF01433"/>
    </source>
</evidence>
<dbReference type="GO" id="GO:0070006">
    <property type="term" value="F:metalloaminopeptidase activity"/>
    <property type="evidence" value="ECO:0007669"/>
    <property type="project" value="TreeGrafter"/>
</dbReference>
<keyword evidence="7" id="KW-1003">Cell membrane</keyword>
<feature type="binding site" evidence="24">
    <location>
        <position position="407"/>
    </location>
    <ligand>
        <name>Zn(2+)</name>
        <dbReference type="ChEBI" id="CHEBI:29105"/>
        <note>catalytic</note>
    </ligand>
</feature>
<evidence type="ECO:0000256" key="26">
    <source>
        <dbReference type="RuleBase" id="RU364040"/>
    </source>
</evidence>
<evidence type="ECO:0000256" key="25">
    <source>
        <dbReference type="PIRSR" id="PIRSR634016-4"/>
    </source>
</evidence>
<dbReference type="InterPro" id="IPR001930">
    <property type="entry name" value="Peptidase_M1"/>
</dbReference>
<dbReference type="InterPro" id="IPR024571">
    <property type="entry name" value="ERAP1-like_C_dom"/>
</dbReference>
<dbReference type="GO" id="GO:0005886">
    <property type="term" value="C:plasma membrane"/>
    <property type="evidence" value="ECO:0007669"/>
    <property type="project" value="UniProtKB-SubCell"/>
</dbReference>
<dbReference type="GO" id="GO:0005737">
    <property type="term" value="C:cytoplasm"/>
    <property type="evidence" value="ECO:0007669"/>
    <property type="project" value="TreeGrafter"/>
</dbReference>
<dbReference type="SUPFAM" id="SSF63737">
    <property type="entry name" value="Leukotriene A4 hydrolase N-terminal domain"/>
    <property type="match status" value="1"/>
</dbReference>
<dbReference type="GO" id="GO:0043171">
    <property type="term" value="P:peptide catabolic process"/>
    <property type="evidence" value="ECO:0007669"/>
    <property type="project" value="TreeGrafter"/>
</dbReference>
<evidence type="ECO:0000256" key="22">
    <source>
        <dbReference type="PIRSR" id="PIRSR634016-1"/>
    </source>
</evidence>
<dbReference type="EC" id="3.4.11.-" evidence="26"/>
<dbReference type="Pfam" id="PF01433">
    <property type="entry name" value="Peptidase_M1"/>
    <property type="match status" value="1"/>
</dbReference>
<feature type="active site" description="Proton acceptor" evidence="22">
    <location>
        <position position="404"/>
    </location>
</feature>
<evidence type="ECO:0000256" key="19">
    <source>
        <dbReference type="ARBA" id="ARBA00023157"/>
    </source>
</evidence>
<dbReference type="GO" id="GO:0005615">
    <property type="term" value="C:extracellular space"/>
    <property type="evidence" value="ECO:0007669"/>
    <property type="project" value="TreeGrafter"/>
</dbReference>
<evidence type="ECO:0000256" key="9">
    <source>
        <dbReference type="ARBA" id="ARBA00022670"/>
    </source>
</evidence>
<gene>
    <name evidence="31" type="ORF">LPLAT_LOCUS14260</name>
</gene>
<evidence type="ECO:0000313" key="32">
    <source>
        <dbReference type="Proteomes" id="UP001497644"/>
    </source>
</evidence>
<dbReference type="PANTHER" id="PTHR11533">
    <property type="entry name" value="PROTEASE M1 ZINC METALLOPROTEASE"/>
    <property type="match status" value="1"/>
</dbReference>
<evidence type="ECO:0000256" key="11">
    <source>
        <dbReference type="ARBA" id="ARBA00022723"/>
    </source>
</evidence>
<reference evidence="31" key="1">
    <citation type="submission" date="2024-04" db="EMBL/GenBank/DDBJ databases">
        <authorList>
            <consortium name="Molecular Ecology Group"/>
        </authorList>
    </citation>
    <scope>NUCLEOTIDE SEQUENCE</scope>
</reference>
<evidence type="ECO:0000259" key="29">
    <source>
        <dbReference type="Pfam" id="PF11838"/>
    </source>
</evidence>
<dbReference type="SUPFAM" id="SSF55486">
    <property type="entry name" value="Metalloproteases ('zincins'), catalytic domain"/>
    <property type="match status" value="1"/>
</dbReference>
<keyword evidence="20" id="KW-0325">Glycoprotein</keyword>
<evidence type="ECO:0000256" key="5">
    <source>
        <dbReference type="ARBA" id="ARBA00011748"/>
    </source>
</evidence>
<evidence type="ECO:0000256" key="23">
    <source>
        <dbReference type="PIRSR" id="PIRSR634016-2"/>
    </source>
</evidence>
<dbReference type="InterPro" id="IPR050344">
    <property type="entry name" value="Peptidase_M1_aminopeptidases"/>
</dbReference>
<sequence length="990" mass="114292">MDNNKVENRSKDGAHRLPDAASSTTTTTVSFRCKNNVSALLCFACGACFILSLICTCLATLVVLLDQAVEATSYRYDSNKHTAMAKPDESFRLPKEVKPILYDLFLYPEIREGTVFMGKVTILIDVLDDRRTIALHQKHLNITSAKLITHGLEEDYEIKISSISDPTKYDIFVISAENEFKSGLYQLSLEFDGILWDKIVGFYSSKYGTEEKKNTRYIATTKFEPTYARQAFPCFDEPNFKAEFSVKLVSPIENSYHSMSNMNIIKIEKDTPVKGVRTTTFAKTVPMSTYLACFIISDMISSEMMAKGLNGREFPVRVYSTSLQIKEKRQFALRIGVKAIEYYIKLFEIDYPLPKLDLVAIPDFISGAMENWGLVTFREARLLYDDRNNSIIDKRNVVEVICHELAHMWFGNLVTLSWWNDLWLNEGFATFMSFKSANEILPNQKYMEQFPVDIMHKAFIIDAKLSSHPIIQNVKNPDEITSFFDEISYKKGASVIRMMENFIGPDVFYNAISTYLNKYAYLNAESADLFNILQDAVGRKLHVTAIMDTWTRQEGFPVINVQKSENKFVLTQKRFLEDPDAISNPSKSDYKYHWTVPITYITNRNETPTLIWFDKDANEVVIEVDEHTRWIKLNVNQVGYYRVNYGEEWKTYEELLRHHPTRLSIADRANLLDDLYSLAAADEINYIPVLTISLYMLIQEYHAAPWAVASSKIRTMYTLLNSVTASEPNAGSHFQIFVSRIVDNIFKDVTWTIDDTIKDDTSLTVIDNKVRVTVLELACAVEKKDCLEQAASIFMDWLTLKKIPHPNIRELIYYYGMRYISDKDDWMVMFEYFKDETDPLEKNKLMKGLAGIKSTEILKDYINKAMDKEIVRTQDFLKCLIMISENPDGTLLVWDWVRNNWGFLVNRYTLNDRYLGQLIPAITKSFTTQVKLDEMKAFFKQNPEAGAGADSRAKALETVSWNIKWLSRSAPIINKWFNKWFLNSEYSLNK</sequence>
<evidence type="ECO:0000256" key="16">
    <source>
        <dbReference type="ARBA" id="ARBA00022989"/>
    </source>
</evidence>
<proteinExistence type="inferred from homology"/>
<evidence type="ECO:0000256" key="7">
    <source>
        <dbReference type="ARBA" id="ARBA00022475"/>
    </source>
</evidence>
<dbReference type="InterPro" id="IPR014782">
    <property type="entry name" value="Peptidase_M1_dom"/>
</dbReference>
<keyword evidence="13 24" id="KW-0862">Zinc</keyword>
<dbReference type="GO" id="GO:0008270">
    <property type="term" value="F:zinc ion binding"/>
    <property type="evidence" value="ECO:0007669"/>
    <property type="project" value="UniProtKB-UniRule"/>
</dbReference>
<comment type="cofactor">
    <cofactor evidence="24 26">
        <name>Zn(2+)</name>
        <dbReference type="ChEBI" id="CHEBI:29105"/>
    </cofactor>
    <text evidence="24 26">Binds 1 zinc ion per subunit.</text>
</comment>
<feature type="region of interest" description="Disordered" evidence="27">
    <location>
        <begin position="1"/>
        <end position="20"/>
    </location>
</feature>
<feature type="compositionally biased region" description="Basic and acidic residues" evidence="27">
    <location>
        <begin position="1"/>
        <end position="18"/>
    </location>
</feature>
<evidence type="ECO:0000313" key="31">
    <source>
        <dbReference type="EMBL" id="CAL1689312.1"/>
    </source>
</evidence>
<comment type="subunit">
    <text evidence="5">Homodimer; disulfide-linked.</text>
</comment>
<keyword evidence="16 26" id="KW-1133">Transmembrane helix</keyword>
<feature type="binding site" evidence="24">
    <location>
        <position position="426"/>
    </location>
    <ligand>
        <name>Zn(2+)</name>
        <dbReference type="ChEBI" id="CHEBI:29105"/>
        <note>catalytic</note>
    </ligand>
</feature>
<evidence type="ECO:0000256" key="18">
    <source>
        <dbReference type="ARBA" id="ARBA00023136"/>
    </source>
</evidence>